<proteinExistence type="predicted"/>
<sequence length="274" mass="29730">MCRSSRPSGGVPVTEEQSSGTAAIARRALHVRGQLPWSLKLAVVVIYPTASLLFRLRYRDGDRLPRTGPVLLVANHVSVLDPLACARLVYDNGRVPHFLAKEAVFRGLAGKILRHAGQIPVARGSADARGSLDAAAADLEAGNVVVIYPEGSVTRDPDWWPMQARTGVARLALTTDAVVLPVAQWGPQRVHDYHTKKLHLRFRTPTEYALGEPVDLSAVRAEVRAGRALTPDLLRETTDVIMSRVRDLLSEVRGEPAPAGFASRPRRTLPGDAA</sequence>
<dbReference type="GO" id="GO:0003841">
    <property type="term" value="F:1-acylglycerol-3-phosphate O-acyltransferase activity"/>
    <property type="evidence" value="ECO:0007669"/>
    <property type="project" value="TreeGrafter"/>
</dbReference>
<feature type="domain" description="Phospholipid/glycerol acyltransferase" evidence="4">
    <location>
        <begin position="70"/>
        <end position="187"/>
    </location>
</feature>
<dbReference type="GO" id="GO:0006654">
    <property type="term" value="P:phosphatidic acid biosynthetic process"/>
    <property type="evidence" value="ECO:0007669"/>
    <property type="project" value="TreeGrafter"/>
</dbReference>
<name>A0A1I7AJL6_9ACTN</name>
<dbReference type="Proteomes" id="UP000199546">
    <property type="component" value="Unassembled WGS sequence"/>
</dbReference>
<dbReference type="CDD" id="cd07989">
    <property type="entry name" value="LPLAT_AGPAT-like"/>
    <property type="match status" value="1"/>
</dbReference>
<dbReference type="InterPro" id="IPR002123">
    <property type="entry name" value="Plipid/glycerol_acylTrfase"/>
</dbReference>
<dbReference type="OrthoDB" id="9806008at2"/>
<keyword evidence="2 5" id="KW-0012">Acyltransferase</keyword>
<reference evidence="6" key="1">
    <citation type="submission" date="2016-10" db="EMBL/GenBank/DDBJ databases">
        <authorList>
            <person name="Varghese N."/>
            <person name="Submissions S."/>
        </authorList>
    </citation>
    <scope>NUCLEOTIDE SEQUENCE [LARGE SCALE GENOMIC DNA]</scope>
    <source>
        <strain evidence="6">DSM 46136</strain>
    </source>
</reference>
<organism evidence="5 6">
    <name type="scientific">Geodermatophilus amargosae</name>
    <dbReference type="NCBI Taxonomy" id="1296565"/>
    <lineage>
        <taxon>Bacteria</taxon>
        <taxon>Bacillati</taxon>
        <taxon>Actinomycetota</taxon>
        <taxon>Actinomycetes</taxon>
        <taxon>Geodermatophilales</taxon>
        <taxon>Geodermatophilaceae</taxon>
        <taxon>Geodermatophilus</taxon>
    </lineage>
</organism>
<accession>A0A1I7AJL6</accession>
<feature type="region of interest" description="Disordered" evidence="3">
    <location>
        <begin position="254"/>
        <end position="274"/>
    </location>
</feature>
<dbReference type="GO" id="GO:0005886">
    <property type="term" value="C:plasma membrane"/>
    <property type="evidence" value="ECO:0007669"/>
    <property type="project" value="TreeGrafter"/>
</dbReference>
<dbReference type="PANTHER" id="PTHR10434:SF55">
    <property type="entry name" value="POSSIBLE ACYLTRANSFERASE"/>
    <property type="match status" value="1"/>
</dbReference>
<dbReference type="AlphaFoldDB" id="A0A1I7AJL6"/>
<keyword evidence="1 5" id="KW-0808">Transferase</keyword>
<evidence type="ECO:0000313" key="6">
    <source>
        <dbReference type="Proteomes" id="UP000199546"/>
    </source>
</evidence>
<dbReference type="Pfam" id="PF01553">
    <property type="entry name" value="Acyltransferase"/>
    <property type="match status" value="1"/>
</dbReference>
<evidence type="ECO:0000256" key="1">
    <source>
        <dbReference type="ARBA" id="ARBA00022679"/>
    </source>
</evidence>
<dbReference type="SMART" id="SM00563">
    <property type="entry name" value="PlsC"/>
    <property type="match status" value="1"/>
</dbReference>
<dbReference type="STRING" id="1296565.SAMN05660657_02826"/>
<protein>
    <submittedName>
        <fullName evidence="5">1-acyl-sn-glycerol-3-phosphate acyltransferases</fullName>
    </submittedName>
</protein>
<evidence type="ECO:0000259" key="4">
    <source>
        <dbReference type="SMART" id="SM00563"/>
    </source>
</evidence>
<gene>
    <name evidence="5" type="ORF">SAMN05660657_02826</name>
</gene>
<dbReference type="SUPFAM" id="SSF69593">
    <property type="entry name" value="Glycerol-3-phosphate (1)-acyltransferase"/>
    <property type="match status" value="1"/>
</dbReference>
<evidence type="ECO:0000313" key="5">
    <source>
        <dbReference type="EMBL" id="SFT75132.1"/>
    </source>
</evidence>
<keyword evidence="6" id="KW-1185">Reference proteome</keyword>
<dbReference type="EMBL" id="FPBA01000009">
    <property type="protein sequence ID" value="SFT75132.1"/>
    <property type="molecule type" value="Genomic_DNA"/>
</dbReference>
<evidence type="ECO:0000256" key="3">
    <source>
        <dbReference type="SAM" id="MobiDB-lite"/>
    </source>
</evidence>
<evidence type="ECO:0000256" key="2">
    <source>
        <dbReference type="ARBA" id="ARBA00023315"/>
    </source>
</evidence>
<dbReference type="PANTHER" id="PTHR10434">
    <property type="entry name" value="1-ACYL-SN-GLYCEROL-3-PHOSPHATE ACYLTRANSFERASE"/>
    <property type="match status" value="1"/>
</dbReference>